<evidence type="ECO:0000256" key="3">
    <source>
        <dbReference type="ARBA" id="ARBA00025740"/>
    </source>
</evidence>
<dbReference type="InterPro" id="IPR036322">
    <property type="entry name" value="WD40_repeat_dom_sf"/>
</dbReference>
<dbReference type="Proteomes" id="UP000815325">
    <property type="component" value="Unassembled WGS sequence"/>
</dbReference>
<reference evidence="4" key="1">
    <citation type="submission" date="2017-08" db="EMBL/GenBank/DDBJ databases">
        <authorList>
            <person name="Polle J.E."/>
            <person name="Barry K."/>
            <person name="Cushman J."/>
            <person name="Schmutz J."/>
            <person name="Tran D."/>
            <person name="Hathwaick L.T."/>
            <person name="Yim W.C."/>
            <person name="Jenkins J."/>
            <person name="Mckie-Krisberg Z.M."/>
            <person name="Prochnik S."/>
            <person name="Lindquist E."/>
            <person name="Dockter R.B."/>
            <person name="Adam C."/>
            <person name="Molina H."/>
            <person name="Bunkerborg J."/>
            <person name="Jin E."/>
            <person name="Buchheim M."/>
            <person name="Magnuson J."/>
        </authorList>
    </citation>
    <scope>NUCLEOTIDE SEQUENCE</scope>
    <source>
        <strain evidence="4">CCAP 19/18</strain>
    </source>
</reference>
<proteinExistence type="inferred from homology"/>
<keyword evidence="5" id="KW-1185">Reference proteome</keyword>
<evidence type="ECO:0000313" key="5">
    <source>
        <dbReference type="Proteomes" id="UP000815325"/>
    </source>
</evidence>
<evidence type="ECO:0000313" key="4">
    <source>
        <dbReference type="EMBL" id="KAF5832130.1"/>
    </source>
</evidence>
<dbReference type="InterPro" id="IPR048720">
    <property type="entry name" value="PROPPIN"/>
</dbReference>
<evidence type="ECO:0000256" key="2">
    <source>
        <dbReference type="ARBA" id="ARBA00022737"/>
    </source>
</evidence>
<comment type="caution">
    <text evidence="4">The sequence shown here is derived from an EMBL/GenBank/DDBJ whole genome shotgun (WGS) entry which is preliminary data.</text>
</comment>
<dbReference type="EMBL" id="MU069895">
    <property type="protein sequence ID" value="KAF5832130.1"/>
    <property type="molecule type" value="Genomic_DNA"/>
</dbReference>
<dbReference type="SUPFAM" id="SSF50978">
    <property type="entry name" value="WD40 repeat-like"/>
    <property type="match status" value="1"/>
</dbReference>
<dbReference type="PANTHER" id="PTHR11227">
    <property type="entry name" value="WD-REPEAT PROTEIN INTERACTING WITH PHOSPHOINOSIDES WIPI -RELATED"/>
    <property type="match status" value="1"/>
</dbReference>
<name>A0ABQ7GC00_DUNSA</name>
<keyword evidence="2" id="KW-0677">Repeat</keyword>
<gene>
    <name evidence="4" type="ORF">DUNSADRAFT_12112</name>
</gene>
<dbReference type="Gene3D" id="2.130.10.10">
    <property type="entry name" value="YVTN repeat-like/Quinoprotein amine dehydrogenase"/>
    <property type="match status" value="1"/>
</dbReference>
<dbReference type="Pfam" id="PF21032">
    <property type="entry name" value="PROPPIN"/>
    <property type="match status" value="1"/>
</dbReference>
<organism evidence="4 5">
    <name type="scientific">Dunaliella salina</name>
    <name type="common">Green alga</name>
    <name type="synonym">Protococcus salinus</name>
    <dbReference type="NCBI Taxonomy" id="3046"/>
    <lineage>
        <taxon>Eukaryota</taxon>
        <taxon>Viridiplantae</taxon>
        <taxon>Chlorophyta</taxon>
        <taxon>core chlorophytes</taxon>
        <taxon>Chlorophyceae</taxon>
        <taxon>CS clade</taxon>
        <taxon>Chlamydomonadales</taxon>
        <taxon>Dunaliellaceae</taxon>
        <taxon>Dunaliella</taxon>
    </lineage>
</organism>
<evidence type="ECO:0000256" key="1">
    <source>
        <dbReference type="ARBA" id="ARBA00022574"/>
    </source>
</evidence>
<protein>
    <submittedName>
        <fullName evidence="4">Uncharacterized protein</fullName>
    </submittedName>
</protein>
<keyword evidence="1" id="KW-0853">WD repeat</keyword>
<sequence>MLSAWHIDNSCICLGTHSLGVVVYCIDSHSCIHTHNVGSSVSLGQMAFRTSLLAYVGSGAQPSLTPRKLTIANTSDGSVLQDFNYTTRVLAVHISKQRLVAVLQSRAFVYELHTLDLLRTIDTPANPLGTSCLSCSLEGGSLLALPIHPACGTVRVYNLMKNGGDVLAEVAAHKTELAVLALPQGTKAFTFRRGTYPAAIHDLAFSPEGHEPSLLCASSSHGTIHVFRLEDPSCTALVCGSTHSRNPAAVAAASAANGILSAVMQVSPMPDMVDPPRSIANLKLPPSCQGAPATCRVLPKAKRHGSCVEVIILVATLTGHLYEYKLLELQNAEGPKCFLAAQWSMLPPKM</sequence>
<accession>A0ABQ7GC00</accession>
<dbReference type="InterPro" id="IPR015943">
    <property type="entry name" value="WD40/YVTN_repeat-like_dom_sf"/>
</dbReference>
<comment type="similarity">
    <text evidence="3">Belongs to the WD repeat PROPPIN family.</text>
</comment>